<dbReference type="PIRSF" id="PIRSF001589">
    <property type="entry name" value="Asn_synthetase_glu-h"/>
    <property type="match status" value="1"/>
</dbReference>
<dbReference type="InterPro" id="IPR029055">
    <property type="entry name" value="Ntn_hydrolases_N"/>
</dbReference>
<keyword evidence="6" id="KW-0028">Amino-acid biosynthesis</keyword>
<feature type="binding site" evidence="7">
    <location>
        <begin position="374"/>
        <end position="375"/>
    </location>
    <ligand>
        <name>ATP</name>
        <dbReference type="ChEBI" id="CHEBI:30616"/>
    </ligand>
</feature>
<dbReference type="InterPro" id="IPR014729">
    <property type="entry name" value="Rossmann-like_a/b/a_fold"/>
</dbReference>
<dbReference type="CDD" id="cd00712">
    <property type="entry name" value="AsnB"/>
    <property type="match status" value="1"/>
</dbReference>
<dbReference type="Gene3D" id="3.60.20.10">
    <property type="entry name" value="Glutamine Phosphoribosylpyrophosphate, subunit 1, domain 1"/>
    <property type="match status" value="1"/>
</dbReference>
<proteinExistence type="inferred from homology"/>
<evidence type="ECO:0000313" key="11">
    <source>
        <dbReference type="Proteomes" id="UP001219525"/>
    </source>
</evidence>
<evidence type="ECO:0000256" key="1">
    <source>
        <dbReference type="ARBA" id="ARBA00005752"/>
    </source>
</evidence>
<evidence type="ECO:0000259" key="9">
    <source>
        <dbReference type="PROSITE" id="PS51278"/>
    </source>
</evidence>
<name>A0AAD6YHX8_9AGAR</name>
<comment type="similarity">
    <text evidence="1">Belongs to the asparagine synthetase family.</text>
</comment>
<organism evidence="10 11">
    <name type="scientific">Mycena pura</name>
    <dbReference type="NCBI Taxonomy" id="153505"/>
    <lineage>
        <taxon>Eukaryota</taxon>
        <taxon>Fungi</taxon>
        <taxon>Dikarya</taxon>
        <taxon>Basidiomycota</taxon>
        <taxon>Agaricomycotina</taxon>
        <taxon>Agaricomycetes</taxon>
        <taxon>Agaricomycetidae</taxon>
        <taxon>Agaricales</taxon>
        <taxon>Marasmiineae</taxon>
        <taxon>Mycenaceae</taxon>
        <taxon>Mycena</taxon>
    </lineage>
</organism>
<dbReference type="InterPro" id="IPR006426">
    <property type="entry name" value="Asn_synth_AEB"/>
</dbReference>
<dbReference type="NCBIfam" id="TIGR01536">
    <property type="entry name" value="asn_synth_AEB"/>
    <property type="match status" value="1"/>
</dbReference>
<feature type="binding site" evidence="7">
    <location>
        <position position="106"/>
    </location>
    <ligand>
        <name>L-glutamine</name>
        <dbReference type="ChEBI" id="CHEBI:58359"/>
    </ligand>
</feature>
<dbReference type="Pfam" id="PF00733">
    <property type="entry name" value="Asn_synthase"/>
    <property type="match status" value="1"/>
</dbReference>
<protein>
    <submittedName>
        <fullName evidence="10">Asparagine synthase</fullName>
    </submittedName>
</protein>
<dbReference type="Gene3D" id="3.40.50.620">
    <property type="entry name" value="HUPs"/>
    <property type="match status" value="1"/>
</dbReference>
<dbReference type="SUPFAM" id="SSF52402">
    <property type="entry name" value="Adenine nucleotide alpha hydrolases-like"/>
    <property type="match status" value="1"/>
</dbReference>
<comment type="caution">
    <text evidence="10">The sequence shown here is derived from an EMBL/GenBank/DDBJ whole genome shotgun (WGS) entry which is preliminary data.</text>
</comment>
<evidence type="ECO:0000256" key="7">
    <source>
        <dbReference type="PIRSR" id="PIRSR001589-2"/>
    </source>
</evidence>
<dbReference type="Proteomes" id="UP001219525">
    <property type="component" value="Unassembled WGS sequence"/>
</dbReference>
<dbReference type="PROSITE" id="PS51278">
    <property type="entry name" value="GATASE_TYPE_2"/>
    <property type="match status" value="1"/>
</dbReference>
<evidence type="ECO:0000313" key="10">
    <source>
        <dbReference type="EMBL" id="KAJ7214900.1"/>
    </source>
</evidence>
<feature type="active site" description="For GATase activity" evidence="6">
    <location>
        <position position="2"/>
    </location>
</feature>
<feature type="domain" description="Glutamine amidotransferase type-2" evidence="9">
    <location>
        <begin position="2"/>
        <end position="215"/>
    </location>
</feature>
<dbReference type="InterPro" id="IPR033738">
    <property type="entry name" value="AsnB_N"/>
</dbReference>
<dbReference type="GO" id="GO:0006529">
    <property type="term" value="P:asparagine biosynthetic process"/>
    <property type="evidence" value="ECO:0007669"/>
    <property type="project" value="UniProtKB-KW"/>
</dbReference>
<dbReference type="InterPro" id="IPR017932">
    <property type="entry name" value="GATase_2_dom"/>
</dbReference>
<gene>
    <name evidence="10" type="ORF">GGX14DRAFT_443388</name>
</gene>
<evidence type="ECO:0000256" key="5">
    <source>
        <dbReference type="PIRNR" id="PIRNR001589"/>
    </source>
</evidence>
<dbReference type="GO" id="GO:0005829">
    <property type="term" value="C:cytosol"/>
    <property type="evidence" value="ECO:0007669"/>
    <property type="project" value="TreeGrafter"/>
</dbReference>
<evidence type="ECO:0000256" key="2">
    <source>
        <dbReference type="ARBA" id="ARBA00022741"/>
    </source>
</evidence>
<dbReference type="PANTHER" id="PTHR43284:SF1">
    <property type="entry name" value="ASPARAGINE SYNTHETASE"/>
    <property type="match status" value="1"/>
</dbReference>
<accession>A0AAD6YHX8</accession>
<dbReference type="InterPro" id="IPR001962">
    <property type="entry name" value="Asn_synthase"/>
</dbReference>
<evidence type="ECO:0000256" key="8">
    <source>
        <dbReference type="PIRSR" id="PIRSR001589-3"/>
    </source>
</evidence>
<dbReference type="PANTHER" id="PTHR43284">
    <property type="entry name" value="ASPARAGINE SYNTHETASE (GLUTAMINE-HYDROLYZING)"/>
    <property type="match status" value="1"/>
</dbReference>
<keyword evidence="11" id="KW-1185">Reference proteome</keyword>
<dbReference type="GO" id="GO:0005524">
    <property type="term" value="F:ATP binding"/>
    <property type="evidence" value="ECO:0007669"/>
    <property type="project" value="UniProtKB-KW"/>
</dbReference>
<dbReference type="CDD" id="cd01991">
    <property type="entry name" value="Asn_synthase_B_C"/>
    <property type="match status" value="1"/>
</dbReference>
<dbReference type="EMBL" id="JARJCW010000018">
    <property type="protein sequence ID" value="KAJ7214900.1"/>
    <property type="molecule type" value="Genomic_DNA"/>
</dbReference>
<sequence>MCGLTAAFYPDSIDPPAPEELKSRLHESLESMKYRGPDSRGIYVSPNARAALGHVRLSIIDLETGQQPLSDEEELVHCVVTGEVYDHERIRAEMQSQGYSFKTLSDSELVVQLYKRDGFNLLTHLRGEFAFVLYDVKRRLVFAGRDRFGIKPLYYTVYNGCLMFASEMKAFMGLGWQAEWDVESIVHNGEFGDERTVFRGVNKLGAGYFAIGRASGHIQTQPYWDLKYPAASAPPPATIEEATMRIRELLTEAVRLRLRSDVPLAMYLSGGIDSSCVAGIATHLLREKDPNAKLTSFTLAFIEDPSTDESPLAERTAAHIGADLRKVDATEALLVGMLDESIWHSEQPTTTFHGAGRLLLSRAVRDAGFKVILSGEGSDEVFAGYPWFPFDYLQSADPAGAALGIPLPSEAERRAMTEAYHAVTGMPFRDRSDMSPDKSNAPRPLIPTCAHLVLLSGMLNVSAGMFHPKVLERTGAPNMVRCAEEGLDARVREDAVTGHWHPLNTALYTTAKALLGRRILNFAGDRVDLAHSVESRVSFLDHHLVDYVNTLPPSLKIMPTVEGSTGKWQMVEKWILRQAVKPFVTEEVYLRKKVEFRPPPAPSGGSQMLPLQMHLKARITRESVKRLGFLNWPHIQHLLSGYLESPMFLPNGSMDPRAATLMNVLSYIVLQERFNVPTYKV</sequence>
<reference evidence="10" key="1">
    <citation type="submission" date="2023-03" db="EMBL/GenBank/DDBJ databases">
        <title>Massive genome expansion in bonnet fungi (Mycena s.s.) driven by repeated elements and novel gene families across ecological guilds.</title>
        <authorList>
            <consortium name="Lawrence Berkeley National Laboratory"/>
            <person name="Harder C.B."/>
            <person name="Miyauchi S."/>
            <person name="Viragh M."/>
            <person name="Kuo A."/>
            <person name="Thoen E."/>
            <person name="Andreopoulos B."/>
            <person name="Lu D."/>
            <person name="Skrede I."/>
            <person name="Drula E."/>
            <person name="Henrissat B."/>
            <person name="Morin E."/>
            <person name="Kohler A."/>
            <person name="Barry K."/>
            <person name="LaButti K."/>
            <person name="Morin E."/>
            <person name="Salamov A."/>
            <person name="Lipzen A."/>
            <person name="Mereny Z."/>
            <person name="Hegedus B."/>
            <person name="Baldrian P."/>
            <person name="Stursova M."/>
            <person name="Weitz H."/>
            <person name="Taylor A."/>
            <person name="Grigoriev I.V."/>
            <person name="Nagy L.G."/>
            <person name="Martin F."/>
            <person name="Kauserud H."/>
        </authorList>
    </citation>
    <scope>NUCLEOTIDE SEQUENCE</scope>
    <source>
        <strain evidence="10">9144</strain>
    </source>
</reference>
<keyword evidence="2 5" id="KW-0547">Nucleotide-binding</keyword>
<dbReference type="SUPFAM" id="SSF56235">
    <property type="entry name" value="N-terminal nucleophile aminohydrolases (Ntn hydrolases)"/>
    <property type="match status" value="1"/>
</dbReference>
<evidence type="ECO:0000256" key="6">
    <source>
        <dbReference type="PIRSR" id="PIRSR001589-1"/>
    </source>
</evidence>
<feature type="site" description="Important for beta-aspartyl-AMP intermediate formation" evidence="8">
    <location>
        <position position="376"/>
    </location>
</feature>
<keyword evidence="4 6" id="KW-0315">Glutamine amidotransferase</keyword>
<dbReference type="Pfam" id="PF13537">
    <property type="entry name" value="GATase_7"/>
    <property type="match status" value="1"/>
</dbReference>
<evidence type="ECO:0000256" key="4">
    <source>
        <dbReference type="ARBA" id="ARBA00022962"/>
    </source>
</evidence>
<keyword evidence="3 5" id="KW-0067">ATP-binding</keyword>
<dbReference type="AlphaFoldDB" id="A0AAD6YHX8"/>
<evidence type="ECO:0000256" key="3">
    <source>
        <dbReference type="ARBA" id="ARBA00022840"/>
    </source>
</evidence>
<dbReference type="GO" id="GO:0004066">
    <property type="term" value="F:asparagine synthase (glutamine-hydrolyzing) activity"/>
    <property type="evidence" value="ECO:0007669"/>
    <property type="project" value="InterPro"/>
</dbReference>
<dbReference type="InterPro" id="IPR051786">
    <property type="entry name" value="ASN_synthetase/amidase"/>
</dbReference>
<keyword evidence="6" id="KW-0061">Asparagine biosynthesis</keyword>